<comment type="caution">
    <text evidence="1">The sequence shown here is derived from an EMBL/GenBank/DDBJ whole genome shotgun (WGS) entry which is preliminary data.</text>
</comment>
<keyword evidence="2" id="KW-1185">Reference proteome</keyword>
<evidence type="ECO:0000313" key="1">
    <source>
        <dbReference type="EMBL" id="MBL4954371.1"/>
    </source>
</evidence>
<dbReference type="EMBL" id="JAESWB010000326">
    <property type="protein sequence ID" value="MBL4954371.1"/>
    <property type="molecule type" value="Genomic_DNA"/>
</dbReference>
<sequence length="59" mass="7143">MERNENNYSVLFFTYRGILDNFSGFVYVPNDQRPYKNDFDGDFKEIEKLDKSWYWVGSS</sequence>
<proteinExistence type="predicted"/>
<dbReference type="Proteomes" id="UP000623967">
    <property type="component" value="Unassembled WGS sequence"/>
</dbReference>
<organism evidence="1 2">
    <name type="scientific">Neobacillus paridis</name>
    <dbReference type="NCBI Taxonomy" id="2803862"/>
    <lineage>
        <taxon>Bacteria</taxon>
        <taxon>Bacillati</taxon>
        <taxon>Bacillota</taxon>
        <taxon>Bacilli</taxon>
        <taxon>Bacillales</taxon>
        <taxon>Bacillaceae</taxon>
        <taxon>Neobacillus</taxon>
    </lineage>
</organism>
<name>A0ABS1TVM8_9BACI</name>
<protein>
    <submittedName>
        <fullName evidence="1">Uncharacterized protein</fullName>
    </submittedName>
</protein>
<accession>A0ABS1TVM8</accession>
<reference evidence="1 2" key="1">
    <citation type="submission" date="2021-01" db="EMBL/GenBank/DDBJ databases">
        <title>Genome public.</title>
        <authorList>
            <person name="Liu C."/>
            <person name="Sun Q."/>
        </authorList>
    </citation>
    <scope>NUCLEOTIDE SEQUENCE [LARGE SCALE GENOMIC DNA]</scope>
    <source>
        <strain evidence="1 2">YIM B02564</strain>
    </source>
</reference>
<evidence type="ECO:0000313" key="2">
    <source>
        <dbReference type="Proteomes" id="UP000623967"/>
    </source>
</evidence>
<gene>
    <name evidence="1" type="ORF">JK635_19615</name>
</gene>